<dbReference type="AlphaFoldDB" id="A0A0D2FR71"/>
<name>A0A0D2FR71_9EURO</name>
<protein>
    <recommendedName>
        <fullName evidence="2">DUF1279 domain-containing protein</fullName>
    </recommendedName>
</protein>
<feature type="domain" description="DUF1279" evidence="2">
    <location>
        <begin position="91"/>
        <end position="235"/>
    </location>
</feature>
<evidence type="ECO:0000259" key="2">
    <source>
        <dbReference type="Pfam" id="PF06916"/>
    </source>
</evidence>
<dbReference type="Pfam" id="PF06916">
    <property type="entry name" value="FAM210A-B_dom"/>
    <property type="match status" value="1"/>
</dbReference>
<evidence type="ECO:0000256" key="1">
    <source>
        <dbReference type="SAM" id="MobiDB-lite"/>
    </source>
</evidence>
<dbReference type="EMBL" id="KN847478">
    <property type="protein sequence ID" value="KIX04702.1"/>
    <property type="molecule type" value="Genomic_DNA"/>
</dbReference>
<accession>A0A0D2FR71</accession>
<feature type="region of interest" description="Disordered" evidence="1">
    <location>
        <begin position="51"/>
        <end position="85"/>
    </location>
</feature>
<dbReference type="OrthoDB" id="426386at2759"/>
<feature type="compositionally biased region" description="Polar residues" evidence="1">
    <location>
        <begin position="255"/>
        <end position="271"/>
    </location>
</feature>
<dbReference type="STRING" id="1442369.A0A0D2FR71"/>
<dbReference type="InterPro" id="IPR009688">
    <property type="entry name" value="FAM210A/B-like_dom"/>
</dbReference>
<dbReference type="HOGENOM" id="CLU_059211_0_1_1"/>
<organism evidence="3 4">
    <name type="scientific">Rhinocladiella mackenziei CBS 650.93</name>
    <dbReference type="NCBI Taxonomy" id="1442369"/>
    <lineage>
        <taxon>Eukaryota</taxon>
        <taxon>Fungi</taxon>
        <taxon>Dikarya</taxon>
        <taxon>Ascomycota</taxon>
        <taxon>Pezizomycotina</taxon>
        <taxon>Eurotiomycetes</taxon>
        <taxon>Chaetothyriomycetidae</taxon>
        <taxon>Chaetothyriales</taxon>
        <taxon>Herpotrichiellaceae</taxon>
        <taxon>Rhinocladiella</taxon>
    </lineage>
</organism>
<dbReference type="Proteomes" id="UP000053617">
    <property type="component" value="Unassembled WGS sequence"/>
</dbReference>
<dbReference type="InterPro" id="IPR045866">
    <property type="entry name" value="FAM210A/B-like"/>
</dbReference>
<dbReference type="PANTHER" id="PTHR21377:SF0">
    <property type="entry name" value="PROTEIN FAM210B, MITOCHONDRIAL"/>
    <property type="match status" value="1"/>
</dbReference>
<reference evidence="3 4" key="1">
    <citation type="submission" date="2015-01" db="EMBL/GenBank/DDBJ databases">
        <title>The Genome Sequence of Rhinocladiella mackenzie CBS 650.93.</title>
        <authorList>
            <consortium name="The Broad Institute Genomics Platform"/>
            <person name="Cuomo C."/>
            <person name="de Hoog S."/>
            <person name="Gorbushina A."/>
            <person name="Stielow B."/>
            <person name="Teixiera M."/>
            <person name="Abouelleil A."/>
            <person name="Chapman S.B."/>
            <person name="Priest M."/>
            <person name="Young S.K."/>
            <person name="Wortman J."/>
            <person name="Nusbaum C."/>
            <person name="Birren B."/>
        </authorList>
    </citation>
    <scope>NUCLEOTIDE SEQUENCE [LARGE SCALE GENOMIC DNA]</scope>
    <source>
        <strain evidence="3 4">CBS 650.93</strain>
    </source>
</reference>
<dbReference type="GO" id="GO:0005739">
    <property type="term" value="C:mitochondrion"/>
    <property type="evidence" value="ECO:0007669"/>
    <property type="project" value="TreeGrafter"/>
</dbReference>
<sequence length="278" mass="31128">MKSIPFLQRNAVRQLFETRPSLRQAFRQLQRSQTAFRTRPLQTASLTRSIRTRQPTTNSLTQAFRRRAPNGRRYNSSAPAAAPEEKLSVSQRLKRLSKEYGWTAVGVYFALSALDFPFCFLAVKLLGTDRIGHWEHVILSHIKELLKWPLPKEAKEQVDGASGQLKDGPEIEEGATKRVLEEPNETYAVQDHGYKEAEAANRGDNASIWTQLALAYAVHKSFIFLRVPLTAAVLPKVVKTLRSWGWNIGRTSSKKAVTAGQSSATGINSKGSRVKPDD</sequence>
<gene>
    <name evidence="3" type="ORF">Z518_05572</name>
</gene>
<keyword evidence="4" id="KW-1185">Reference proteome</keyword>
<dbReference type="GeneID" id="25293643"/>
<evidence type="ECO:0000313" key="4">
    <source>
        <dbReference type="Proteomes" id="UP000053617"/>
    </source>
</evidence>
<dbReference type="VEuPathDB" id="FungiDB:Z518_05572"/>
<evidence type="ECO:0000313" key="3">
    <source>
        <dbReference type="EMBL" id="KIX04702.1"/>
    </source>
</evidence>
<proteinExistence type="predicted"/>
<feature type="compositionally biased region" description="Polar residues" evidence="1">
    <location>
        <begin position="51"/>
        <end position="62"/>
    </location>
</feature>
<dbReference type="PANTHER" id="PTHR21377">
    <property type="entry name" value="PROTEIN FAM210B, MITOCHONDRIAL"/>
    <property type="match status" value="1"/>
</dbReference>
<dbReference type="RefSeq" id="XP_013271838.1">
    <property type="nucleotide sequence ID" value="XM_013416384.1"/>
</dbReference>
<feature type="region of interest" description="Disordered" evidence="1">
    <location>
        <begin position="255"/>
        <end position="278"/>
    </location>
</feature>